<dbReference type="Pfam" id="PF00005">
    <property type="entry name" value="ABC_tran"/>
    <property type="match status" value="1"/>
</dbReference>
<keyword evidence="6" id="KW-1278">Translocase</keyword>
<dbReference type="PANTHER" id="PTHR43166">
    <property type="entry name" value="AMINO ACID IMPORT ATP-BINDING PROTEIN"/>
    <property type="match status" value="1"/>
</dbReference>
<dbReference type="FunFam" id="3.40.50.300:FF:000056">
    <property type="entry name" value="Cell division ATP-binding protein FtsE"/>
    <property type="match status" value="1"/>
</dbReference>
<evidence type="ECO:0000256" key="1">
    <source>
        <dbReference type="ARBA" id="ARBA00005417"/>
    </source>
</evidence>
<evidence type="ECO:0000313" key="10">
    <source>
        <dbReference type="EMBL" id="PJE79786.1"/>
    </source>
</evidence>
<dbReference type="InterPro" id="IPR045865">
    <property type="entry name" value="ACT-like_dom_sf"/>
</dbReference>
<reference evidence="10" key="1">
    <citation type="journal article" date="2017" name="Appl. Environ. Microbiol.">
        <title>Molecular characterization of an Endozoicomonas-like organism causing infection in king scallop Pecten maximus L.</title>
        <authorList>
            <person name="Cano I."/>
            <person name="van Aerle R."/>
            <person name="Ross S."/>
            <person name="Verner-Jeffreys D.W."/>
            <person name="Paley R.K."/>
            <person name="Rimmer G."/>
            <person name="Ryder D."/>
            <person name="Hooper P."/>
            <person name="Stone D."/>
            <person name="Feist S.W."/>
        </authorList>
    </citation>
    <scope>NUCLEOTIDE SEQUENCE</scope>
</reference>
<dbReference type="SUPFAM" id="SSF52540">
    <property type="entry name" value="P-loop containing nucleoside triphosphate hydrolases"/>
    <property type="match status" value="1"/>
</dbReference>
<accession>A0A2H9T978</accession>
<dbReference type="Gene3D" id="3.40.50.300">
    <property type="entry name" value="P-loop containing nucleotide triphosphate hydrolases"/>
    <property type="match status" value="1"/>
</dbReference>
<comment type="caution">
    <text evidence="10">The sequence shown here is derived from an EMBL/GenBank/DDBJ whole genome shotgun (WGS) entry which is preliminary data.</text>
</comment>
<dbReference type="PROSITE" id="PS50893">
    <property type="entry name" value="ABC_TRANSPORTER_2"/>
    <property type="match status" value="1"/>
</dbReference>
<keyword evidence="7" id="KW-0029">Amino-acid transport</keyword>
<sequence length="349" mass="38567">MITLKNVKKVFDQNGHVCTALDDINLHVPEGSVYGVIGCSGAGKSTLIRCINLLEQPTCGEVIVDGQNLVDLTARQLSCFRRRIGMIFQHFNLLSNKTVYDNIALPLALTGKNKEEIAQAVEPLINRVGLTNKKCQYPAQLSGGQQQRVAIARALASHPKVLLCDEATSALDPQTTQTILTLLKKINQDLNITILLITHEMDVIQSVCDRVAVISAGRVVEHNTVKQFFLSPQTEPAQEFVRSAIHEKSLTALTQQCRTVPFEGKNPDRGKNPIVRITFDGDKTVQPLITQVARQFDTDFVILQADLESLDGYLIGFLMVEVMGKPESVQLALAFLQERVKVEVLGYVH</sequence>
<organism evidence="10">
    <name type="scientific">invertebrate metagenome</name>
    <dbReference type="NCBI Taxonomy" id="1711999"/>
    <lineage>
        <taxon>unclassified sequences</taxon>
        <taxon>metagenomes</taxon>
        <taxon>organismal metagenomes</taxon>
    </lineage>
</organism>
<dbReference type="SMART" id="SM00930">
    <property type="entry name" value="NIL"/>
    <property type="match status" value="1"/>
</dbReference>
<dbReference type="InterPro" id="IPR041701">
    <property type="entry name" value="MetN_ABC"/>
</dbReference>
<dbReference type="GO" id="GO:0005886">
    <property type="term" value="C:plasma membrane"/>
    <property type="evidence" value="ECO:0007669"/>
    <property type="project" value="UniProtKB-ARBA"/>
</dbReference>
<dbReference type="GO" id="GO:0016887">
    <property type="term" value="F:ATP hydrolysis activity"/>
    <property type="evidence" value="ECO:0007669"/>
    <property type="project" value="InterPro"/>
</dbReference>
<keyword evidence="3" id="KW-1003">Cell membrane</keyword>
<evidence type="ECO:0000256" key="7">
    <source>
        <dbReference type="ARBA" id="ARBA00022970"/>
    </source>
</evidence>
<keyword evidence="8" id="KW-0472">Membrane</keyword>
<proteinExistence type="inferred from homology"/>
<dbReference type="PANTHER" id="PTHR43166:SF30">
    <property type="entry name" value="METHIONINE IMPORT ATP-BINDING PROTEIN METN"/>
    <property type="match status" value="1"/>
</dbReference>
<dbReference type="AlphaFoldDB" id="A0A2H9T978"/>
<dbReference type="EMBL" id="NSIT01000047">
    <property type="protein sequence ID" value="PJE79786.1"/>
    <property type="molecule type" value="Genomic_DNA"/>
</dbReference>
<dbReference type="SUPFAM" id="SSF55021">
    <property type="entry name" value="ACT-like"/>
    <property type="match status" value="1"/>
</dbReference>
<evidence type="ECO:0000259" key="9">
    <source>
        <dbReference type="PROSITE" id="PS50893"/>
    </source>
</evidence>
<keyword evidence="10" id="KW-0378">Hydrolase</keyword>
<protein>
    <submittedName>
        <fullName evidence="10">Methionine import ATP-binding protein MetN</fullName>
        <ecNumber evidence="10">3.6.3.-</ecNumber>
    </submittedName>
</protein>
<evidence type="ECO:0000256" key="4">
    <source>
        <dbReference type="ARBA" id="ARBA00022741"/>
    </source>
</evidence>
<evidence type="ECO:0000256" key="3">
    <source>
        <dbReference type="ARBA" id="ARBA00022475"/>
    </source>
</evidence>
<dbReference type="InterPro" id="IPR003593">
    <property type="entry name" value="AAA+_ATPase"/>
</dbReference>
<dbReference type="InterPro" id="IPR003439">
    <property type="entry name" value="ABC_transporter-like_ATP-bd"/>
</dbReference>
<dbReference type="Gene3D" id="3.30.70.260">
    <property type="match status" value="1"/>
</dbReference>
<dbReference type="GO" id="GO:0005524">
    <property type="term" value="F:ATP binding"/>
    <property type="evidence" value="ECO:0007669"/>
    <property type="project" value="UniProtKB-KW"/>
</dbReference>
<name>A0A2H9T978_9ZZZZ</name>
<evidence type="ECO:0000256" key="5">
    <source>
        <dbReference type="ARBA" id="ARBA00022840"/>
    </source>
</evidence>
<evidence type="ECO:0000256" key="2">
    <source>
        <dbReference type="ARBA" id="ARBA00022448"/>
    </source>
</evidence>
<dbReference type="SMART" id="SM00382">
    <property type="entry name" value="AAA"/>
    <property type="match status" value="1"/>
</dbReference>
<feature type="domain" description="ABC transporter" evidence="9">
    <location>
        <begin position="2"/>
        <end position="241"/>
    </location>
</feature>
<comment type="similarity">
    <text evidence="1">Belongs to the ABC transporter superfamily.</text>
</comment>
<gene>
    <name evidence="10" type="primary">metN</name>
    <name evidence="10" type="ORF">CI610_01218</name>
</gene>
<dbReference type="InterPro" id="IPR017871">
    <property type="entry name" value="ABC_transporter-like_CS"/>
</dbReference>
<keyword evidence="5 10" id="KW-0067">ATP-binding</keyword>
<keyword evidence="2" id="KW-0813">Transport</keyword>
<keyword evidence="4" id="KW-0547">Nucleotide-binding</keyword>
<dbReference type="Pfam" id="PF09383">
    <property type="entry name" value="NIL"/>
    <property type="match status" value="1"/>
</dbReference>
<evidence type="ECO:0000256" key="6">
    <source>
        <dbReference type="ARBA" id="ARBA00022967"/>
    </source>
</evidence>
<dbReference type="InterPro" id="IPR027417">
    <property type="entry name" value="P-loop_NTPase"/>
</dbReference>
<dbReference type="EC" id="3.6.3.-" evidence="10"/>
<dbReference type="InterPro" id="IPR018449">
    <property type="entry name" value="NIL_domain"/>
</dbReference>
<dbReference type="CDD" id="cd03258">
    <property type="entry name" value="ABC_MetN_methionine_transporter"/>
    <property type="match status" value="1"/>
</dbReference>
<dbReference type="InterPro" id="IPR050086">
    <property type="entry name" value="MetN_ABC_transporter-like"/>
</dbReference>
<evidence type="ECO:0000256" key="8">
    <source>
        <dbReference type="ARBA" id="ARBA00023136"/>
    </source>
</evidence>
<dbReference type="PROSITE" id="PS00211">
    <property type="entry name" value="ABC_TRANSPORTER_1"/>
    <property type="match status" value="1"/>
</dbReference>
<dbReference type="GO" id="GO:0006865">
    <property type="term" value="P:amino acid transport"/>
    <property type="evidence" value="ECO:0007669"/>
    <property type="project" value="UniProtKB-KW"/>
</dbReference>